<dbReference type="PANTHER" id="PTHR37953:SF1">
    <property type="entry name" value="UPF0127 PROTEIN MJ1496"/>
    <property type="match status" value="1"/>
</dbReference>
<sequence length="121" mass="13367">MSEANQRRCCRSADGALGVLLPEVRIANTFMSRLIGLLSRSSLGLTEGLLITPCTSIHTFFMRFPIDVVFLDANNRVLGFSTMIKPNRVRLAPRGTKSVLEVAEGNVTRTGIRLDDILIFD</sequence>
<evidence type="ECO:0000313" key="1">
    <source>
        <dbReference type="EMBL" id="AUM11275.1"/>
    </source>
</evidence>
<dbReference type="RefSeq" id="WP_101892615.1">
    <property type="nucleotide sequence ID" value="NZ_CP022684.1"/>
</dbReference>
<gene>
    <name evidence="1" type="ORF">Kalk_02005</name>
</gene>
<reference evidence="2" key="1">
    <citation type="submission" date="2017-08" db="EMBL/GenBank/DDBJ databases">
        <title>Direct submision.</title>
        <authorList>
            <person name="Kim S.-J."/>
            <person name="Rhee S.-K."/>
        </authorList>
    </citation>
    <scope>NUCLEOTIDE SEQUENCE [LARGE SCALE GENOMIC DNA]</scope>
    <source>
        <strain evidence="2">GI5</strain>
    </source>
</reference>
<protein>
    <recommendedName>
        <fullName evidence="3">DUF192 domain-containing protein</fullName>
    </recommendedName>
</protein>
<evidence type="ECO:0000313" key="2">
    <source>
        <dbReference type="Proteomes" id="UP000235116"/>
    </source>
</evidence>
<dbReference type="OrthoDB" id="9813379at2"/>
<dbReference type="EMBL" id="CP022684">
    <property type="protein sequence ID" value="AUM11275.1"/>
    <property type="molecule type" value="Genomic_DNA"/>
</dbReference>
<dbReference type="Pfam" id="PF02643">
    <property type="entry name" value="DUF192"/>
    <property type="match status" value="1"/>
</dbReference>
<organism evidence="1 2">
    <name type="scientific">Ketobacter alkanivorans</name>
    <dbReference type="NCBI Taxonomy" id="1917421"/>
    <lineage>
        <taxon>Bacteria</taxon>
        <taxon>Pseudomonadati</taxon>
        <taxon>Pseudomonadota</taxon>
        <taxon>Gammaproteobacteria</taxon>
        <taxon>Pseudomonadales</taxon>
        <taxon>Ketobacteraceae</taxon>
        <taxon>Ketobacter</taxon>
    </lineage>
</organism>
<dbReference type="Proteomes" id="UP000235116">
    <property type="component" value="Chromosome"/>
</dbReference>
<dbReference type="Gene3D" id="2.60.120.1140">
    <property type="entry name" value="Protein of unknown function DUF192"/>
    <property type="match status" value="1"/>
</dbReference>
<proteinExistence type="predicted"/>
<evidence type="ECO:0008006" key="3">
    <source>
        <dbReference type="Google" id="ProtNLM"/>
    </source>
</evidence>
<dbReference type="PANTHER" id="PTHR37953">
    <property type="entry name" value="UPF0127 PROTEIN MJ1496"/>
    <property type="match status" value="1"/>
</dbReference>
<dbReference type="AlphaFoldDB" id="A0A2K9LIE9"/>
<accession>A0A2K9LIE9</accession>
<keyword evidence="2" id="KW-1185">Reference proteome</keyword>
<dbReference type="KEGG" id="kak:Kalk_02005"/>
<dbReference type="InterPro" id="IPR038695">
    <property type="entry name" value="Saro_0823-like_sf"/>
</dbReference>
<name>A0A2K9LIE9_9GAMM</name>
<dbReference type="InterPro" id="IPR003795">
    <property type="entry name" value="DUF192"/>
</dbReference>